<proteinExistence type="predicted"/>
<evidence type="ECO:0000313" key="2">
    <source>
        <dbReference type="Proteomes" id="UP000276215"/>
    </source>
</evidence>
<dbReference type="OrthoDB" id="4843387at2759"/>
<keyword evidence="2" id="KW-1185">Reference proteome</keyword>
<evidence type="ECO:0000313" key="1">
    <source>
        <dbReference type="EMBL" id="RPB01259.1"/>
    </source>
</evidence>
<protein>
    <submittedName>
        <fullName evidence="1">Uncharacterized protein</fullName>
    </submittedName>
</protein>
<reference evidence="1 2" key="1">
    <citation type="journal article" date="2018" name="Nat. Ecol. Evol.">
        <title>Pezizomycetes genomes reveal the molecular basis of ectomycorrhizal truffle lifestyle.</title>
        <authorList>
            <person name="Murat C."/>
            <person name="Payen T."/>
            <person name="Noel B."/>
            <person name="Kuo A."/>
            <person name="Morin E."/>
            <person name="Chen J."/>
            <person name="Kohler A."/>
            <person name="Krizsan K."/>
            <person name="Balestrini R."/>
            <person name="Da Silva C."/>
            <person name="Montanini B."/>
            <person name="Hainaut M."/>
            <person name="Levati E."/>
            <person name="Barry K.W."/>
            <person name="Belfiori B."/>
            <person name="Cichocki N."/>
            <person name="Clum A."/>
            <person name="Dockter R.B."/>
            <person name="Fauchery L."/>
            <person name="Guy J."/>
            <person name="Iotti M."/>
            <person name="Le Tacon F."/>
            <person name="Lindquist E.A."/>
            <person name="Lipzen A."/>
            <person name="Malagnac F."/>
            <person name="Mello A."/>
            <person name="Molinier V."/>
            <person name="Miyauchi S."/>
            <person name="Poulain J."/>
            <person name="Riccioni C."/>
            <person name="Rubini A."/>
            <person name="Sitrit Y."/>
            <person name="Splivallo R."/>
            <person name="Traeger S."/>
            <person name="Wang M."/>
            <person name="Zifcakova L."/>
            <person name="Wipf D."/>
            <person name="Zambonelli A."/>
            <person name="Paolocci F."/>
            <person name="Nowrousian M."/>
            <person name="Ottonello S."/>
            <person name="Baldrian P."/>
            <person name="Spatafora J.W."/>
            <person name="Henrissat B."/>
            <person name="Nagy L.G."/>
            <person name="Aury J.M."/>
            <person name="Wincker P."/>
            <person name="Grigoriev I.V."/>
            <person name="Bonfante P."/>
            <person name="Martin F.M."/>
        </authorList>
    </citation>
    <scope>NUCLEOTIDE SEQUENCE [LARGE SCALE GENOMIC DNA]</scope>
    <source>
        <strain evidence="1 2">120613-1</strain>
    </source>
</reference>
<dbReference type="EMBL" id="ML120374">
    <property type="protein sequence ID" value="RPB01259.1"/>
    <property type="molecule type" value="Genomic_DNA"/>
</dbReference>
<organism evidence="1 2">
    <name type="scientific">Choiromyces venosus 120613-1</name>
    <dbReference type="NCBI Taxonomy" id="1336337"/>
    <lineage>
        <taxon>Eukaryota</taxon>
        <taxon>Fungi</taxon>
        <taxon>Dikarya</taxon>
        <taxon>Ascomycota</taxon>
        <taxon>Pezizomycotina</taxon>
        <taxon>Pezizomycetes</taxon>
        <taxon>Pezizales</taxon>
        <taxon>Tuberaceae</taxon>
        <taxon>Choiromyces</taxon>
    </lineage>
</organism>
<dbReference type="AlphaFoldDB" id="A0A3N4JW56"/>
<name>A0A3N4JW56_9PEZI</name>
<feature type="non-terminal residue" evidence="1">
    <location>
        <position position="1"/>
    </location>
</feature>
<dbReference type="Proteomes" id="UP000276215">
    <property type="component" value="Unassembled WGS sequence"/>
</dbReference>
<sequence>ANYIFTDEMLIEVGAVFGRSLVWREKGEKWHNDCVGTKKENGTLGICWETIS</sequence>
<gene>
    <name evidence="1" type="ORF">L873DRAFT_1677272</name>
</gene>
<accession>A0A3N4JW56</accession>